<dbReference type="InterPro" id="IPR027417">
    <property type="entry name" value="P-loop_NTPase"/>
</dbReference>
<dbReference type="InterPro" id="IPR030378">
    <property type="entry name" value="G_CP_dom"/>
</dbReference>
<evidence type="ECO:0000256" key="7">
    <source>
        <dbReference type="RuleBase" id="RU364023"/>
    </source>
</evidence>
<dbReference type="Gene3D" id="1.10.1580.10">
    <property type="match status" value="1"/>
</dbReference>
<keyword evidence="4 7" id="KW-0539">Nucleus</keyword>
<evidence type="ECO:0000256" key="6">
    <source>
        <dbReference type="ARBA" id="ARBA00065814"/>
    </source>
</evidence>
<evidence type="ECO:0000256" key="3">
    <source>
        <dbReference type="ARBA" id="ARBA00023134"/>
    </source>
</evidence>
<keyword evidence="2 7" id="KW-0547">Nucleotide-binding</keyword>
<name>A0A834R3I3_SARSC</name>
<dbReference type="PRINTS" id="PR00326">
    <property type="entry name" value="GTP1OBG"/>
</dbReference>
<keyword evidence="3 7" id="KW-0342">GTP-binding</keyword>
<dbReference type="InterPro" id="IPR024929">
    <property type="entry name" value="GNL2_CP_dom"/>
</dbReference>
<dbReference type="EMBL" id="WVUK01000066">
    <property type="protein sequence ID" value="KAF7488031.1"/>
    <property type="molecule type" value="Genomic_DNA"/>
</dbReference>
<evidence type="ECO:0000256" key="1">
    <source>
        <dbReference type="ARBA" id="ARBA00004604"/>
    </source>
</evidence>
<feature type="domain" description="CP-type G" evidence="9">
    <location>
        <begin position="202"/>
        <end position="363"/>
    </location>
</feature>
<reference evidence="12" key="1">
    <citation type="journal article" date="2020" name="PLoS Negl. Trop. Dis.">
        <title>High-quality nuclear genome for Sarcoptes scabiei-A critical resource for a neglected parasite.</title>
        <authorList>
            <person name="Korhonen P.K."/>
            <person name="Gasser R.B."/>
            <person name="Ma G."/>
            <person name="Wang T."/>
            <person name="Stroehlein A.J."/>
            <person name="Young N.D."/>
            <person name="Ang C.S."/>
            <person name="Fernando D.D."/>
            <person name="Lu H.C."/>
            <person name="Taylor S."/>
            <person name="Reynolds S.L."/>
            <person name="Mofiz E."/>
            <person name="Najaraj S.H."/>
            <person name="Gowda H."/>
            <person name="Madugundu A."/>
            <person name="Renuse S."/>
            <person name="Holt D."/>
            <person name="Pandey A."/>
            <person name="Papenfuss A.T."/>
            <person name="Fischer K."/>
        </authorList>
    </citation>
    <scope>NUCLEOTIDE SEQUENCE [LARGE SCALE GENOMIC DNA]</scope>
</reference>
<dbReference type="GO" id="GO:0005730">
    <property type="term" value="C:nucleolus"/>
    <property type="evidence" value="ECO:0007669"/>
    <property type="project" value="UniProtKB-SubCell"/>
</dbReference>
<feature type="compositionally biased region" description="Basic and acidic residues" evidence="8">
    <location>
        <begin position="16"/>
        <end position="32"/>
    </location>
</feature>
<dbReference type="FunFam" id="1.10.1580.10:FF:000001">
    <property type="entry name" value="Nucleolar GTP-binding protein 2"/>
    <property type="match status" value="1"/>
</dbReference>
<proteinExistence type="inferred from homology"/>
<evidence type="ECO:0000256" key="8">
    <source>
        <dbReference type="SAM" id="MobiDB-lite"/>
    </source>
</evidence>
<evidence type="ECO:0000256" key="2">
    <source>
        <dbReference type="ARBA" id="ARBA00022741"/>
    </source>
</evidence>
<dbReference type="InterPro" id="IPR050755">
    <property type="entry name" value="TRAFAC_YlqF/YawG_RiboMat"/>
</dbReference>
<feature type="compositionally biased region" description="Basic residues" evidence="8">
    <location>
        <begin position="1"/>
        <end position="13"/>
    </location>
</feature>
<dbReference type="Gene3D" id="3.40.50.300">
    <property type="entry name" value="P-loop containing nucleotide triphosphate hydrolases"/>
    <property type="match status" value="1"/>
</dbReference>
<dbReference type="InterPro" id="IPR023179">
    <property type="entry name" value="GTP-bd_ortho_bundle_sf"/>
</dbReference>
<feature type="region of interest" description="Disordered" evidence="8">
    <location>
        <begin position="456"/>
        <end position="483"/>
    </location>
</feature>
<dbReference type="PANTHER" id="PTHR11089">
    <property type="entry name" value="GTP-BINDING PROTEIN-RELATED"/>
    <property type="match status" value="1"/>
</dbReference>
<accession>A0A834R3I3</accession>
<organism evidence="10">
    <name type="scientific">Sarcoptes scabiei</name>
    <name type="common">Itch mite</name>
    <name type="synonym">Acarus scabiei</name>
    <dbReference type="NCBI Taxonomy" id="52283"/>
    <lineage>
        <taxon>Eukaryota</taxon>
        <taxon>Metazoa</taxon>
        <taxon>Ecdysozoa</taxon>
        <taxon>Arthropoda</taxon>
        <taxon>Chelicerata</taxon>
        <taxon>Arachnida</taxon>
        <taxon>Acari</taxon>
        <taxon>Acariformes</taxon>
        <taxon>Sarcoptiformes</taxon>
        <taxon>Astigmata</taxon>
        <taxon>Psoroptidia</taxon>
        <taxon>Sarcoptoidea</taxon>
        <taxon>Sarcoptidae</taxon>
        <taxon>Sarcoptinae</taxon>
        <taxon>Sarcoptes</taxon>
    </lineage>
</organism>
<evidence type="ECO:0000313" key="10">
    <source>
        <dbReference type="EMBL" id="KAF7488031.1"/>
    </source>
</evidence>
<dbReference type="GO" id="GO:0005525">
    <property type="term" value="F:GTP binding"/>
    <property type="evidence" value="ECO:0007669"/>
    <property type="project" value="UniProtKB-KW"/>
</dbReference>
<keyword evidence="12" id="KW-1185">Reference proteome</keyword>
<reference evidence="10" key="2">
    <citation type="submission" date="2020-01" db="EMBL/GenBank/DDBJ databases">
        <authorList>
            <person name="Korhonen P.K.K."/>
            <person name="Guangxu M.G."/>
            <person name="Wang T.W."/>
            <person name="Stroehlein A.J.S."/>
            <person name="Young N.D."/>
            <person name="Ang C.-S.A."/>
            <person name="Fernando D.W.F."/>
            <person name="Lu H.L."/>
            <person name="Taylor S.T."/>
            <person name="Ehtesham M.E.M."/>
            <person name="Najaraj S.H.N."/>
            <person name="Harsha G.H.G."/>
            <person name="Madugundu A.M."/>
            <person name="Renuse S.R."/>
            <person name="Holt D.H."/>
            <person name="Pandey A.P."/>
            <person name="Papenfuss A.P."/>
            <person name="Gasser R.B.G."/>
            <person name="Fischer K.F."/>
        </authorList>
    </citation>
    <scope>NUCLEOTIDE SEQUENCE</scope>
    <source>
        <strain evidence="10">SSS_KF_BRIS2020</strain>
    </source>
</reference>
<evidence type="ECO:0000256" key="5">
    <source>
        <dbReference type="ARBA" id="ARBA00054763"/>
    </source>
</evidence>
<dbReference type="Pfam" id="PF01926">
    <property type="entry name" value="MMR_HSR1"/>
    <property type="match status" value="1"/>
</dbReference>
<protein>
    <recommendedName>
        <fullName evidence="7">Nucleolar GTP-binding protein 2</fullName>
    </recommendedName>
</protein>
<evidence type="ECO:0000256" key="4">
    <source>
        <dbReference type="ARBA" id="ARBA00023242"/>
    </source>
</evidence>
<dbReference type="CDD" id="cd01858">
    <property type="entry name" value="NGP_1"/>
    <property type="match status" value="1"/>
</dbReference>
<comment type="function">
    <text evidence="5">GTPase that associates with pre-60S ribosomal subunits in the nucleolus and is required for their nuclear export and maturation. May promote cell proliferation possibly by increasing p53/TP53 protein levels, and consequently those of its downstream product CDKN1A/p21, and decreasing RPL23A protein levels.</text>
</comment>
<feature type="region of interest" description="Disordered" evidence="8">
    <location>
        <begin position="1"/>
        <end position="32"/>
    </location>
</feature>
<reference evidence="11" key="3">
    <citation type="submission" date="2022-06" db="UniProtKB">
        <authorList>
            <consortium name="EnsemblMetazoa"/>
        </authorList>
    </citation>
    <scope>IDENTIFICATION</scope>
</reference>
<gene>
    <name evidence="10" type="primary">SSS_488g</name>
    <name evidence="10" type="ORF">SSS_488</name>
</gene>
<dbReference type="EnsemblMetazoa" id="SSS_488s_mrna">
    <property type="protein sequence ID" value="KAF7488031.1"/>
    <property type="gene ID" value="SSS_488"/>
</dbReference>
<dbReference type="FunFam" id="3.40.50.300:FF:000559">
    <property type="entry name" value="Nuclear/nucleolar GTPase 2"/>
    <property type="match status" value="1"/>
</dbReference>
<dbReference type="PROSITE" id="PS51721">
    <property type="entry name" value="G_CP"/>
    <property type="match status" value="1"/>
</dbReference>
<dbReference type="InterPro" id="IPR006073">
    <property type="entry name" value="GTP-bd"/>
</dbReference>
<dbReference type="OrthoDB" id="444945at2759"/>
<evidence type="ECO:0000313" key="12">
    <source>
        <dbReference type="Proteomes" id="UP000070412"/>
    </source>
</evidence>
<feature type="compositionally biased region" description="Basic and acidic residues" evidence="8">
    <location>
        <begin position="461"/>
        <end position="483"/>
    </location>
</feature>
<dbReference type="InterPro" id="IPR012971">
    <property type="entry name" value="NOG2_N_dom"/>
</dbReference>
<evidence type="ECO:0000259" key="9">
    <source>
        <dbReference type="PROSITE" id="PS51721"/>
    </source>
</evidence>
<dbReference type="AlphaFoldDB" id="A0A834R3I3"/>
<dbReference type="Proteomes" id="UP000070412">
    <property type="component" value="Unassembled WGS sequence"/>
</dbReference>
<dbReference type="Pfam" id="PF08153">
    <property type="entry name" value="NGP1NT"/>
    <property type="match status" value="1"/>
</dbReference>
<evidence type="ECO:0000313" key="11">
    <source>
        <dbReference type="EnsemblMetazoa" id="KAF7488031.1"/>
    </source>
</evidence>
<comment type="similarity">
    <text evidence="7">Belongs to the TRAFAC class YlqF/YawG GTPase family. NOG2 subfamily.</text>
</comment>
<dbReference type="SUPFAM" id="SSF52540">
    <property type="entry name" value="P-loop containing nucleoside triphosphate hydrolases"/>
    <property type="match status" value="1"/>
</dbReference>
<comment type="subcellular location">
    <subcellularLocation>
        <location evidence="1 7">Nucleus</location>
        <location evidence="1 7">Nucleolus</location>
    </subcellularLocation>
</comment>
<comment type="subunit">
    <text evidence="6">Interacts with LYAR and RPL23A. Interacts with the nuclear importin-beta receptor and, at a lower extent, with importin-alpha.</text>
</comment>
<dbReference type="PANTHER" id="PTHR11089:SF9">
    <property type="entry name" value="NUCLEOLAR GTP-BINDING PROTEIN 2"/>
    <property type="match status" value="1"/>
</dbReference>
<sequence length="483" mass="55681">MVKVRKSASHGSHHSLNPDRPRAANETHKRDRSTIRRLLMYKNSKPIRNRKGKIIKAAPFQSTLASGTVTRIAPNQKWFGNTRTITQNSLQRFQEELGKTIKDPYKVVMRSTKLPVTLLNEKSKHQRVHILETESFTDTFGEKSKRKRPRIKFDDLDSYASFVDSQIDNYDEAQDSNVTTENDFRDEASHAVMKKGQSKRIWNELYKVIDSSDVVIQVLDVRDPQGSRSKHIESYLKKEKPYKHLVFLLNKCDLVPTWVTQRWIVHLSSEYPTMAFKASMKSPFGKGALINLLRQFSKLHSDKKQISVGFIGYPNVGKSSVINTLRAKKVCNVAPIAGETKVWQYITLMKKIYLIDCPGVVYPTGESDTEIVLKGVVRVENIENPEDHIPTVLDRVKKEYLIKVYKIDEWTDHLDFLTKIAKKAGKLLKGEEPDLDTVAKMVLNDWQRGKLPYFVRPPESLTKEPEKSQHHNDQKQRNETEIK</sequence>